<dbReference type="OrthoDB" id="9762009at2"/>
<dbReference type="InterPro" id="IPR001736">
    <property type="entry name" value="PLipase_D/transphosphatidylase"/>
</dbReference>
<dbReference type="PROSITE" id="PS50035">
    <property type="entry name" value="PLD"/>
    <property type="match status" value="2"/>
</dbReference>
<proteinExistence type="predicted"/>
<dbReference type="AlphaFoldDB" id="A0A3L9ZC66"/>
<dbReference type="SMART" id="SM00155">
    <property type="entry name" value="PLDc"/>
    <property type="match status" value="2"/>
</dbReference>
<name>A0A3L9ZC66_9FLAO</name>
<dbReference type="PANTHER" id="PTHR21248:SF12">
    <property type="entry name" value="CARDIOLIPIN SYNTHASE C"/>
    <property type="match status" value="1"/>
</dbReference>
<sequence>MPNKLTRAAKENKFFCFLLLNIKVNFYKKLSLFLTIMVLSGCSQRIVGPTLNTVIPDYLQVNEFQVKNAFILKDNDQAFASKIDIIRNADKELRLIYYIFDLDESTAYMTNEILQKIKEDKDFRVKLLTDYQWNYKNLDFFRWLESQQPHGIQQIEIRFYNRPAISVIKFAEFMTLGCANAKQGAESNGLDCTEEKLNYLKKYDGLSLPQAEEVMSIEAKIFLAGFYAKDPNGILFGTQLGYGRDLQTMMSSPGGTPKIDEAQKQTLMKVMKLYWDAKTGSTSEKIQAKIQLSIAGLFFGKELKPFLNGLETLLPFSLKDADETALMTNPEIAYITDYTHHKFILADTKTAQVGGRNCANAYHMRPNELEKKYIFMDTDVYLDLEPKGGTLFKKTFEDLWGFTEMVATTSEIEKHAPIGFLYMINQANTIAETECSKIEDQIQRLGCSGQVFYNLLDQGYSELVQIKQAEWGEKFTSYLHKYENDYLAKTINKKSWTQLNELFDANNGFVQNTTIENGLHTTNVIPMKSQNIYYVENVPYDLSTKGRNLPRQRHFGAAHGEEIEHGKMIHKVWEDAFIAACEKSEKTQEPVEVIIHQGYFAPTESVVHQMNMLMNEKICKNVKLKIYTNSITTTDLTPVNFIGRRQMHELFQKNKNFDSDKFEYFEYNKAVLDSIVANNFLLENGVKGTGSFSLHSKVILFDDDIYIGSSNAEFRSYMMDTNNGIFIKDVPELVASYKKILKNLEDKNIVGDAKNSLKFSDLLELHQQEVKDFAELRDRYAMDDRSFLKSRKEQLEYTINQLYEILNQVSVEMERSLKKKKLEGRSKLDELLKVF</sequence>
<dbReference type="GO" id="GO:0032049">
    <property type="term" value="P:cardiolipin biosynthetic process"/>
    <property type="evidence" value="ECO:0007669"/>
    <property type="project" value="TreeGrafter"/>
</dbReference>
<comment type="caution">
    <text evidence="2">The sequence shown here is derived from an EMBL/GenBank/DDBJ whole genome shotgun (WGS) entry which is preliminary data.</text>
</comment>
<dbReference type="Proteomes" id="UP000271339">
    <property type="component" value="Unassembled WGS sequence"/>
</dbReference>
<keyword evidence="3" id="KW-1185">Reference proteome</keyword>
<evidence type="ECO:0000313" key="2">
    <source>
        <dbReference type="EMBL" id="RMA64212.1"/>
    </source>
</evidence>
<dbReference type="PANTHER" id="PTHR21248">
    <property type="entry name" value="CARDIOLIPIN SYNTHASE"/>
    <property type="match status" value="1"/>
</dbReference>
<accession>A0A3L9ZC66</accession>
<protein>
    <recommendedName>
        <fullName evidence="1">PLD phosphodiesterase domain-containing protein</fullName>
    </recommendedName>
</protein>
<dbReference type="Gene3D" id="3.30.870.10">
    <property type="entry name" value="Endonuclease Chain A"/>
    <property type="match status" value="2"/>
</dbReference>
<dbReference type="SUPFAM" id="SSF56024">
    <property type="entry name" value="Phospholipase D/nuclease"/>
    <property type="match status" value="2"/>
</dbReference>
<dbReference type="RefSeq" id="WP_121906681.1">
    <property type="nucleotide sequence ID" value="NZ_REFC01000012.1"/>
</dbReference>
<feature type="domain" description="PLD phosphodiesterase" evidence="1">
    <location>
        <begin position="335"/>
        <end position="362"/>
    </location>
</feature>
<feature type="domain" description="PLD phosphodiesterase" evidence="1">
    <location>
        <begin position="690"/>
        <end position="716"/>
    </location>
</feature>
<organism evidence="2 3">
    <name type="scientific">Ulvibacter antarcticus</name>
    <dbReference type="NCBI Taxonomy" id="442714"/>
    <lineage>
        <taxon>Bacteria</taxon>
        <taxon>Pseudomonadati</taxon>
        <taxon>Bacteroidota</taxon>
        <taxon>Flavobacteriia</taxon>
        <taxon>Flavobacteriales</taxon>
        <taxon>Flavobacteriaceae</taxon>
        <taxon>Ulvibacter</taxon>
    </lineage>
</organism>
<dbReference type="GO" id="GO:0003824">
    <property type="term" value="F:catalytic activity"/>
    <property type="evidence" value="ECO:0007669"/>
    <property type="project" value="InterPro"/>
</dbReference>
<gene>
    <name evidence="2" type="ORF">BXY75_1082</name>
</gene>
<reference evidence="2 3" key="1">
    <citation type="submission" date="2018-10" db="EMBL/GenBank/DDBJ databases">
        <title>Genomic Encyclopedia of Archaeal and Bacterial Type Strains, Phase II (KMG-II): from individual species to whole genera.</title>
        <authorList>
            <person name="Goeker M."/>
        </authorList>
    </citation>
    <scope>NUCLEOTIDE SEQUENCE [LARGE SCALE GENOMIC DNA]</scope>
    <source>
        <strain evidence="2 3">DSM 23424</strain>
    </source>
</reference>
<evidence type="ECO:0000259" key="1">
    <source>
        <dbReference type="PROSITE" id="PS50035"/>
    </source>
</evidence>
<evidence type="ECO:0000313" key="3">
    <source>
        <dbReference type="Proteomes" id="UP000271339"/>
    </source>
</evidence>
<dbReference type="EMBL" id="REFC01000012">
    <property type="protein sequence ID" value="RMA64212.1"/>
    <property type="molecule type" value="Genomic_DNA"/>
</dbReference>